<dbReference type="InterPro" id="IPR050680">
    <property type="entry name" value="YpeA/RimI_acetyltransf"/>
</dbReference>
<dbReference type="Gene3D" id="3.40.630.30">
    <property type="match status" value="1"/>
</dbReference>
<dbReference type="InterPro" id="IPR016181">
    <property type="entry name" value="Acyl_CoA_acyltransferase"/>
</dbReference>
<evidence type="ECO:0000313" key="4">
    <source>
        <dbReference type="EMBL" id="SNS99006.1"/>
    </source>
</evidence>
<dbReference type="CDD" id="cd04301">
    <property type="entry name" value="NAT_SF"/>
    <property type="match status" value="1"/>
</dbReference>
<keyword evidence="1 4" id="KW-0808">Transferase</keyword>
<feature type="domain" description="N-acetyltransferase" evidence="3">
    <location>
        <begin position="1"/>
        <end position="163"/>
    </location>
</feature>
<keyword evidence="5" id="KW-1185">Reference proteome</keyword>
<dbReference type="InterPro" id="IPR000182">
    <property type="entry name" value="GNAT_dom"/>
</dbReference>
<dbReference type="PROSITE" id="PS51186">
    <property type="entry name" value="GNAT"/>
    <property type="match status" value="1"/>
</dbReference>
<dbReference type="AlphaFoldDB" id="A0A239IZ00"/>
<gene>
    <name evidence="4" type="ORF">SAMN05446037_10321</name>
</gene>
<evidence type="ECO:0000259" key="3">
    <source>
        <dbReference type="PROSITE" id="PS51186"/>
    </source>
</evidence>
<dbReference type="Proteomes" id="UP000198304">
    <property type="component" value="Unassembled WGS sequence"/>
</dbReference>
<organism evidence="4 5">
    <name type="scientific">Anaerovirgula multivorans</name>
    <dbReference type="NCBI Taxonomy" id="312168"/>
    <lineage>
        <taxon>Bacteria</taxon>
        <taxon>Bacillati</taxon>
        <taxon>Bacillota</taxon>
        <taxon>Clostridia</taxon>
        <taxon>Peptostreptococcales</taxon>
        <taxon>Natronincolaceae</taxon>
        <taxon>Anaerovirgula</taxon>
    </lineage>
</organism>
<proteinExistence type="predicted"/>
<dbReference type="SUPFAM" id="SSF55729">
    <property type="entry name" value="Acyl-CoA N-acyltransferases (Nat)"/>
    <property type="match status" value="1"/>
</dbReference>
<accession>A0A239IZ00</accession>
<dbReference type="GO" id="GO:0016747">
    <property type="term" value="F:acyltransferase activity, transferring groups other than amino-acyl groups"/>
    <property type="evidence" value="ECO:0007669"/>
    <property type="project" value="InterPro"/>
</dbReference>
<dbReference type="EMBL" id="FZOJ01000032">
    <property type="protein sequence ID" value="SNS99006.1"/>
    <property type="molecule type" value="Genomic_DNA"/>
</dbReference>
<dbReference type="PANTHER" id="PTHR43420">
    <property type="entry name" value="ACETYLTRANSFERASE"/>
    <property type="match status" value="1"/>
</dbReference>
<keyword evidence="2" id="KW-0012">Acyltransferase</keyword>
<protein>
    <submittedName>
        <fullName evidence="4">Acetyltransferase (GNAT) family protein</fullName>
    </submittedName>
</protein>
<reference evidence="5" key="1">
    <citation type="submission" date="2017-06" db="EMBL/GenBank/DDBJ databases">
        <authorList>
            <person name="Varghese N."/>
            <person name="Submissions S."/>
        </authorList>
    </citation>
    <scope>NUCLEOTIDE SEQUENCE [LARGE SCALE GENOMIC DNA]</scope>
    <source>
        <strain evidence="5">SCA</strain>
    </source>
</reference>
<evidence type="ECO:0000313" key="5">
    <source>
        <dbReference type="Proteomes" id="UP000198304"/>
    </source>
</evidence>
<name>A0A239IZ00_9FIRM</name>
<evidence type="ECO:0000256" key="2">
    <source>
        <dbReference type="ARBA" id="ARBA00023315"/>
    </source>
</evidence>
<evidence type="ECO:0000256" key="1">
    <source>
        <dbReference type="ARBA" id="ARBA00022679"/>
    </source>
</evidence>
<sequence>MIRKGCIDDQILIMNIIKDTIADMESKDIHQWDNIYPGFEIINNDISKGHLYVYEDSGIIKGIVVLNEYQDKEYNSLEWKFKSGKQLVIHRLCVSPKYQGQGIARLLMVYAEQHGKELGYKSIRLDVFTDNHRACNFYEKLGYKSVGIVNFRKGKFYCLEKSY</sequence>
<dbReference type="RefSeq" id="WP_089284800.1">
    <property type="nucleotide sequence ID" value="NZ_FZOJ01000032.1"/>
</dbReference>
<dbReference type="OrthoDB" id="9796381at2"/>
<dbReference type="PANTHER" id="PTHR43420:SF47">
    <property type="entry name" value="N-ACETYLTRANSFERASE DOMAIN-CONTAINING PROTEIN"/>
    <property type="match status" value="1"/>
</dbReference>
<dbReference type="Pfam" id="PF00583">
    <property type="entry name" value="Acetyltransf_1"/>
    <property type="match status" value="1"/>
</dbReference>